<keyword evidence="1 3" id="KW-0808">Transferase</keyword>
<comment type="caution">
    <text evidence="3">The sequence shown here is derived from an EMBL/GenBank/DDBJ whole genome shotgun (WGS) entry which is preliminary data.</text>
</comment>
<dbReference type="EC" id="2.4.-.-" evidence="3"/>
<sequence length="376" mass="43552">MNLGKTIIINTANLQKGGALQVAASFVDEAARVPSVHFVVILGKASSQTIIPEHYIHFKQLKFYRVNLHPTQSPVHYIRFSRTLSRIEQEVNPDAVITVFGPCYWRPKSRHIMGFANGYLLYDDTYFFRIWDGWRSWKFNLKKKFHQYLLKREADLLWTETEDSRKRLAKFLGIPLQRIVVASNNCSNFFRNKSKEIFSSLPESKATRLLYVSSYYPHKGFELIPPVLEILKQRAIDVELILTIRNDDYQRIFAGLDNVMNLGPVNPKYCPHLYQQSDIIFAPTLLETFTAVYPEAMYSQKPIVTTDLPFARDICRDAALYFDPASPADAADKIQQLVEDENLRNRLIHNGLKRIEDFDLPEARFQKVLKAVLCEK</sequence>
<dbReference type="RefSeq" id="WP_330974161.1">
    <property type="nucleotide sequence ID" value="NZ_JAZGLY010000003.1"/>
</dbReference>
<dbReference type="GO" id="GO:0016757">
    <property type="term" value="F:glycosyltransferase activity"/>
    <property type="evidence" value="ECO:0007669"/>
    <property type="project" value="UniProtKB-KW"/>
</dbReference>
<dbReference type="Gene3D" id="3.40.50.2000">
    <property type="entry name" value="Glycogen Phosphorylase B"/>
    <property type="match status" value="2"/>
</dbReference>
<dbReference type="InterPro" id="IPR001296">
    <property type="entry name" value="Glyco_trans_1"/>
</dbReference>
<evidence type="ECO:0000259" key="2">
    <source>
        <dbReference type="Pfam" id="PF00534"/>
    </source>
</evidence>
<keyword evidence="4" id="KW-1185">Reference proteome</keyword>
<organism evidence="3 4">
    <name type="scientific">Niabella digestorum</name>
    <dbReference type="NCBI Taxonomy" id="3117701"/>
    <lineage>
        <taxon>Bacteria</taxon>
        <taxon>Pseudomonadati</taxon>
        <taxon>Bacteroidota</taxon>
        <taxon>Chitinophagia</taxon>
        <taxon>Chitinophagales</taxon>
        <taxon>Chitinophagaceae</taxon>
        <taxon>Niabella</taxon>
    </lineage>
</organism>
<reference evidence="3 4" key="1">
    <citation type="submission" date="2024-01" db="EMBL/GenBank/DDBJ databases">
        <title>Niabella digestum sp. nov., isolated from waste digestion system.</title>
        <authorList>
            <person name="Zhang L."/>
        </authorList>
    </citation>
    <scope>NUCLEOTIDE SEQUENCE [LARGE SCALE GENOMIC DNA]</scope>
    <source>
        <strain evidence="3 4">A18</strain>
    </source>
</reference>
<accession>A0ABU7RFN7</accession>
<dbReference type="Pfam" id="PF00534">
    <property type="entry name" value="Glycos_transf_1"/>
    <property type="match status" value="1"/>
</dbReference>
<protein>
    <submittedName>
        <fullName evidence="3">Glycosyltransferase</fullName>
        <ecNumber evidence="3">2.4.-.-</ecNumber>
    </submittedName>
</protein>
<dbReference type="EMBL" id="JAZGLY010000003">
    <property type="protein sequence ID" value="MEE6186751.1"/>
    <property type="molecule type" value="Genomic_DNA"/>
</dbReference>
<evidence type="ECO:0000256" key="1">
    <source>
        <dbReference type="ARBA" id="ARBA00022679"/>
    </source>
</evidence>
<dbReference type="SUPFAM" id="SSF53756">
    <property type="entry name" value="UDP-Glycosyltransferase/glycogen phosphorylase"/>
    <property type="match status" value="1"/>
</dbReference>
<feature type="domain" description="Glycosyl transferase family 1" evidence="2">
    <location>
        <begin position="194"/>
        <end position="353"/>
    </location>
</feature>
<dbReference type="Proteomes" id="UP001357452">
    <property type="component" value="Unassembled WGS sequence"/>
</dbReference>
<dbReference type="PANTHER" id="PTHR46401:SF2">
    <property type="entry name" value="GLYCOSYLTRANSFERASE WBBK-RELATED"/>
    <property type="match status" value="1"/>
</dbReference>
<gene>
    <name evidence="3" type="ORF">V2H41_05630</name>
</gene>
<evidence type="ECO:0000313" key="3">
    <source>
        <dbReference type="EMBL" id="MEE6186751.1"/>
    </source>
</evidence>
<dbReference type="PANTHER" id="PTHR46401">
    <property type="entry name" value="GLYCOSYLTRANSFERASE WBBK-RELATED"/>
    <property type="match status" value="1"/>
</dbReference>
<evidence type="ECO:0000313" key="4">
    <source>
        <dbReference type="Proteomes" id="UP001357452"/>
    </source>
</evidence>
<proteinExistence type="predicted"/>
<keyword evidence="3" id="KW-0328">Glycosyltransferase</keyword>
<name>A0ABU7RFN7_9BACT</name>